<feature type="compositionally biased region" description="Acidic residues" evidence="1">
    <location>
        <begin position="114"/>
        <end position="123"/>
    </location>
</feature>
<dbReference type="VEuPathDB" id="VectorBase:SCAU005462"/>
<accession>A5WXR7</accession>
<evidence type="ECO:0000313" key="4">
    <source>
        <dbReference type="EnsemblMetazoa" id="SCAU005462-PA"/>
    </source>
</evidence>
<reference evidence="5" key="2">
    <citation type="submission" date="2015-05" db="EMBL/GenBank/DDBJ databases">
        <authorList>
            <person name="Wilson R.K."/>
            <person name="Warren W.C."/>
            <person name="Olafson P."/>
        </authorList>
    </citation>
    <scope>NUCLEOTIDE SEQUENCE [LARGE SCALE GENOMIC DNA]</scope>
    <source>
        <strain evidence="5">USDA</strain>
    </source>
</reference>
<sequence>MAIRTSLVFLLASFVCSAYSQLLTPIGRANIEITDRRFQCDRIECPMETERCVVTKEKHPQSDWMLVVSNQCYSQDGTLLKKAEKQQSIDPKVHVKIHLEGRRIYGDRPSVGENDADDDEGDDAFNRAVDELSKDFDLN</sequence>
<evidence type="ECO:0000256" key="1">
    <source>
        <dbReference type="SAM" id="MobiDB-lite"/>
    </source>
</evidence>
<dbReference type="EMBL" id="DQ054842">
    <property type="protein sequence ID" value="AAY34545.1"/>
    <property type="molecule type" value="mRNA"/>
</dbReference>
<feature type="compositionally biased region" description="Basic and acidic residues" evidence="1">
    <location>
        <begin position="124"/>
        <end position="139"/>
    </location>
</feature>
<evidence type="ECO:0000256" key="2">
    <source>
        <dbReference type="SAM" id="SignalP"/>
    </source>
</evidence>
<reference evidence="4" key="3">
    <citation type="submission" date="2020-05" db="UniProtKB">
        <authorList>
            <consortium name="EnsemblMetazoa"/>
        </authorList>
    </citation>
    <scope>IDENTIFICATION</scope>
    <source>
        <strain evidence="4">USDA</strain>
    </source>
</reference>
<keyword evidence="5" id="KW-1185">Reference proteome</keyword>
<proteinExistence type="evidence at transcript level"/>
<dbReference type="EnsemblMetazoa" id="SCAU005462-RA">
    <property type="protein sequence ID" value="SCAU005462-PA"/>
    <property type="gene ID" value="SCAU005462"/>
</dbReference>
<feature type="region of interest" description="Disordered" evidence="1">
    <location>
        <begin position="106"/>
        <end position="139"/>
    </location>
</feature>
<dbReference type="OrthoDB" id="8061701at2759"/>
<gene>
    <name evidence="4" type="primary">106083544</name>
</gene>
<keyword evidence="2" id="KW-0732">Signal</keyword>
<feature type="chain" id="PRO_5014296993" evidence="2">
    <location>
        <begin position="21"/>
        <end position="139"/>
    </location>
</feature>
<name>A5WXR7_STOCA</name>
<protein>
    <submittedName>
        <fullName evidence="3 4">Putative 13.7 kDa secreted salivary gland protein</fullName>
    </submittedName>
</protein>
<evidence type="ECO:0000313" key="3">
    <source>
        <dbReference type="EMBL" id="AAY34545.1"/>
    </source>
</evidence>
<feature type="signal peptide" evidence="2">
    <location>
        <begin position="1"/>
        <end position="20"/>
    </location>
</feature>
<dbReference type="Proteomes" id="UP000095300">
    <property type="component" value="Unassembled WGS sequence"/>
</dbReference>
<dbReference type="AlphaFoldDB" id="A5WXR7"/>
<evidence type="ECO:0000313" key="5">
    <source>
        <dbReference type="Proteomes" id="UP000095300"/>
    </source>
</evidence>
<dbReference type="KEGG" id="scac:106083544"/>
<organism evidence="3">
    <name type="scientific">Stomoxys calcitrans</name>
    <name type="common">Stable fly</name>
    <name type="synonym">Conops calcitrans</name>
    <dbReference type="NCBI Taxonomy" id="35570"/>
    <lineage>
        <taxon>Eukaryota</taxon>
        <taxon>Metazoa</taxon>
        <taxon>Ecdysozoa</taxon>
        <taxon>Arthropoda</taxon>
        <taxon>Hexapoda</taxon>
        <taxon>Insecta</taxon>
        <taxon>Pterygota</taxon>
        <taxon>Neoptera</taxon>
        <taxon>Endopterygota</taxon>
        <taxon>Diptera</taxon>
        <taxon>Brachycera</taxon>
        <taxon>Muscomorpha</taxon>
        <taxon>Muscoidea</taxon>
        <taxon>Muscidae</taxon>
        <taxon>Stomoxys</taxon>
    </lineage>
</organism>
<reference evidence="3" key="1">
    <citation type="submission" date="2005-05" db="EMBL/GenBank/DDBJ databases">
        <title>The salivary gland transcriptome of the stable fly, Stomoxys calcitrans.</title>
        <authorList>
            <person name="Wang X."/>
            <person name="Ribeiro J.M."/>
            <person name="Broce A.B."/>
            <person name="Kanost M.R."/>
        </authorList>
    </citation>
    <scope>NUCLEOTIDE SEQUENCE</scope>
    <source>
        <strain evidence="3">D04-sc-p7</strain>
        <tissue evidence="3">Salivary gland</tissue>
    </source>
</reference>